<evidence type="ECO:0000313" key="2">
    <source>
        <dbReference type="EMBL" id="PAU81734.1"/>
    </source>
</evidence>
<dbReference type="NCBIfam" id="TIGR03950">
    <property type="entry name" value="sidero_Fe_reduc"/>
    <property type="match status" value="1"/>
</dbReference>
<evidence type="ECO:0000259" key="1">
    <source>
        <dbReference type="Pfam" id="PF11575"/>
    </source>
</evidence>
<dbReference type="EMBL" id="NSKD01000001">
    <property type="protein sequence ID" value="PAU81734.1"/>
    <property type="molecule type" value="Genomic_DNA"/>
</dbReference>
<dbReference type="Pfam" id="PF11575">
    <property type="entry name" value="FhuF_C"/>
    <property type="match status" value="1"/>
</dbReference>
<evidence type="ECO:0000313" key="3">
    <source>
        <dbReference type="Proteomes" id="UP000218896"/>
    </source>
</evidence>
<dbReference type="InterPro" id="IPR023998">
    <property type="entry name" value="FCR-like"/>
</dbReference>
<protein>
    <submittedName>
        <fullName evidence="2">Siderophore ferric iron reductase</fullName>
    </submittedName>
</protein>
<comment type="caution">
    <text evidence="2">The sequence shown here is derived from an EMBL/GenBank/DDBJ whole genome shotgun (WGS) entry which is preliminary data.</text>
</comment>
<dbReference type="InterPro" id="IPR024726">
    <property type="entry name" value="FhuF_C"/>
</dbReference>
<proteinExistence type="predicted"/>
<dbReference type="GO" id="GO:0051537">
    <property type="term" value="F:2 iron, 2 sulfur cluster binding"/>
    <property type="evidence" value="ECO:0007669"/>
    <property type="project" value="InterPro"/>
</dbReference>
<accession>A0A2A2FAH1</accession>
<sequence length="288" mass="31451">MIRIRICGISPITAQWRGVSSTRSPDPRARLMQTSDHCDQSGLLSLAARLHPGLNGAAAPAVEPGLSPGAENTQVIAAIQRVWAEGYPEAGQPYSSVRTWTLLMWQPVFLSVLGVHGAGAVVPVDRLWQRVEQGVVAGFRLQGGWPGTPESEQERIEAASVHLLRVRDELLEGLKTVTRIKPLTANRLLADMLLIAVQRVGLAVAGFSNERVEALGRAWLAATGLRGQSRYLPLELPGGQVVLGLERRACCMHYRRDDGCYCSSCPKLSQSERERRQLEELSHEAVAV</sequence>
<dbReference type="Proteomes" id="UP000218896">
    <property type="component" value="Unassembled WGS sequence"/>
</dbReference>
<dbReference type="AlphaFoldDB" id="A0A2A2FAH1"/>
<name>A0A2A2FAH1_9GAMM</name>
<keyword evidence="3" id="KW-1185">Reference proteome</keyword>
<gene>
    <name evidence="2" type="ORF">CK501_00865</name>
</gene>
<feature type="domain" description="Ferric siderophore reductase C-terminal" evidence="1">
    <location>
        <begin position="247"/>
        <end position="267"/>
    </location>
</feature>
<reference evidence="2 3" key="1">
    <citation type="submission" date="2017-08" db="EMBL/GenBank/DDBJ databases">
        <title>Halovibrio sewagensis sp. nov., isolated from wastewater of high salinity.</title>
        <authorList>
            <person name="Dong X."/>
            <person name="Zhang G."/>
        </authorList>
    </citation>
    <scope>NUCLEOTIDE SEQUENCE [LARGE SCALE GENOMIC DNA]</scope>
    <source>
        <strain evidence="2 3">YL5-2</strain>
    </source>
</reference>
<organism evidence="2 3">
    <name type="scientific">Halovibrio salipaludis</name>
    <dbReference type="NCBI Taxonomy" id="2032626"/>
    <lineage>
        <taxon>Bacteria</taxon>
        <taxon>Pseudomonadati</taxon>
        <taxon>Pseudomonadota</taxon>
        <taxon>Gammaproteobacteria</taxon>
        <taxon>Oceanospirillales</taxon>
        <taxon>Halomonadaceae</taxon>
        <taxon>Halovibrio</taxon>
    </lineage>
</organism>